<sequence length="365" mass="42223">MKRKLLLLMLINFSIAGAVYAQNQLNENYLLSSNIEWQQAKYGKEMIAVGNITTKVIDKVKFKPDIAEFTVTYTTEANNYRDAASQNAEKMKIFNQFLVDSGVNEKDLTTVSYRNYENEINQPIDSQSKQYRSTYLIHLNIDQAQFFNTIELLDKHNIHDISQESNQAYYVFELEQLANSQEQAKQLIQQQYQIITDELKKLGNNSMTITAYGNQEISPKTTIVKTYNVKNTLKIKVRNFDLISKIMTKAQEMNIIVNDDLNYDVSDEAIEQILQQHEQTLYNKLANKVGRLIGKQYKLGDAISLNYYQQNNSFSNRPKLYAGAYKQYASESKRGEMVEIQTPEEFEMEIILDGSFEITRSINSK</sequence>
<name>A0ABR7QXG4_9GAMM</name>
<reference evidence="2 3" key="1">
    <citation type="submission" date="2020-06" db="EMBL/GenBank/DDBJ databases">
        <title>Frischella cerana isolated from Apis cerana gut homogenate.</title>
        <authorList>
            <person name="Wolter L.A."/>
            <person name="Suenami S."/>
            <person name="Miyazaki R."/>
        </authorList>
    </citation>
    <scope>NUCLEOTIDE SEQUENCE [LARGE SCALE GENOMIC DNA]</scope>
    <source>
        <strain evidence="2 3">Ac13</strain>
    </source>
</reference>
<dbReference type="RefSeq" id="WP_187755360.1">
    <property type="nucleotide sequence ID" value="NZ_JABURY010000015.1"/>
</dbReference>
<organism evidence="2 3">
    <name type="scientific">Frischella japonica</name>
    <dbReference type="NCBI Taxonomy" id="2741544"/>
    <lineage>
        <taxon>Bacteria</taxon>
        <taxon>Pseudomonadati</taxon>
        <taxon>Pseudomonadota</taxon>
        <taxon>Gammaproteobacteria</taxon>
        <taxon>Orbales</taxon>
        <taxon>Orbaceae</taxon>
        <taxon>Frischella</taxon>
    </lineage>
</organism>
<feature type="signal peptide" evidence="1">
    <location>
        <begin position="1"/>
        <end position="21"/>
    </location>
</feature>
<dbReference type="PANTHER" id="PTHR34387:SF2">
    <property type="entry name" value="SLR1258 PROTEIN"/>
    <property type="match status" value="1"/>
</dbReference>
<proteinExistence type="predicted"/>
<protein>
    <submittedName>
        <fullName evidence="2">SIMPL domain-containing protein</fullName>
    </submittedName>
</protein>
<dbReference type="InterPro" id="IPR052022">
    <property type="entry name" value="26kDa_periplasmic_antigen"/>
</dbReference>
<keyword evidence="1" id="KW-0732">Signal</keyword>
<dbReference type="Gene3D" id="3.30.110.170">
    <property type="entry name" value="Protein of unknown function (DUF541), domain 1"/>
    <property type="match status" value="1"/>
</dbReference>
<dbReference type="Proteomes" id="UP000651208">
    <property type="component" value="Unassembled WGS sequence"/>
</dbReference>
<dbReference type="EMBL" id="JABURY010000015">
    <property type="protein sequence ID" value="MBC9130916.1"/>
    <property type="molecule type" value="Genomic_DNA"/>
</dbReference>
<comment type="caution">
    <text evidence="2">The sequence shown here is derived from an EMBL/GenBank/DDBJ whole genome shotgun (WGS) entry which is preliminary data.</text>
</comment>
<gene>
    <name evidence="2" type="ORF">FcAc13_06285</name>
</gene>
<dbReference type="InterPro" id="IPR007497">
    <property type="entry name" value="SIMPL/DUF541"/>
</dbReference>
<evidence type="ECO:0000313" key="3">
    <source>
        <dbReference type="Proteomes" id="UP000651208"/>
    </source>
</evidence>
<keyword evidence="3" id="KW-1185">Reference proteome</keyword>
<dbReference type="Pfam" id="PF04402">
    <property type="entry name" value="SIMPL"/>
    <property type="match status" value="2"/>
</dbReference>
<dbReference type="Gene3D" id="3.30.70.2970">
    <property type="entry name" value="Protein of unknown function (DUF541), domain 2"/>
    <property type="match status" value="2"/>
</dbReference>
<evidence type="ECO:0000313" key="2">
    <source>
        <dbReference type="EMBL" id="MBC9130916.1"/>
    </source>
</evidence>
<evidence type="ECO:0000256" key="1">
    <source>
        <dbReference type="SAM" id="SignalP"/>
    </source>
</evidence>
<accession>A0ABR7QXG4</accession>
<dbReference type="PANTHER" id="PTHR34387">
    <property type="entry name" value="SLR1258 PROTEIN"/>
    <property type="match status" value="1"/>
</dbReference>
<feature type="chain" id="PRO_5047091538" evidence="1">
    <location>
        <begin position="22"/>
        <end position="365"/>
    </location>
</feature>